<dbReference type="AlphaFoldDB" id="A0A1H4DX71"/>
<evidence type="ECO:0000259" key="1">
    <source>
        <dbReference type="PROSITE" id="PS50943"/>
    </source>
</evidence>
<dbReference type="EMBL" id="FNQM01000011">
    <property type="protein sequence ID" value="SEA77374.1"/>
    <property type="molecule type" value="Genomic_DNA"/>
</dbReference>
<reference evidence="2 3" key="1">
    <citation type="submission" date="2016-10" db="EMBL/GenBank/DDBJ databases">
        <authorList>
            <person name="de Groot N.N."/>
        </authorList>
    </citation>
    <scope>NUCLEOTIDE SEQUENCE [LARGE SCALE GENOMIC DNA]</scope>
    <source>
        <strain evidence="2 3">DSM 15345</strain>
    </source>
</reference>
<protein>
    <submittedName>
        <fullName evidence="2">Transcriptional regulator, contains XRE-family HTH domain</fullName>
    </submittedName>
</protein>
<organism evidence="2 3">
    <name type="scientific">Rubrimonas cliftonensis</name>
    <dbReference type="NCBI Taxonomy" id="89524"/>
    <lineage>
        <taxon>Bacteria</taxon>
        <taxon>Pseudomonadati</taxon>
        <taxon>Pseudomonadota</taxon>
        <taxon>Alphaproteobacteria</taxon>
        <taxon>Rhodobacterales</taxon>
        <taxon>Paracoccaceae</taxon>
        <taxon>Rubrimonas</taxon>
    </lineage>
</organism>
<dbReference type="CDD" id="cd00093">
    <property type="entry name" value="HTH_XRE"/>
    <property type="match status" value="1"/>
</dbReference>
<dbReference type="Gene3D" id="1.10.260.40">
    <property type="entry name" value="lambda repressor-like DNA-binding domains"/>
    <property type="match status" value="1"/>
</dbReference>
<dbReference type="GO" id="GO:0003677">
    <property type="term" value="F:DNA binding"/>
    <property type="evidence" value="ECO:0007669"/>
    <property type="project" value="InterPro"/>
</dbReference>
<proteinExistence type="predicted"/>
<name>A0A1H4DX71_9RHOB</name>
<dbReference type="SUPFAM" id="SSF47413">
    <property type="entry name" value="lambda repressor-like DNA-binding domains"/>
    <property type="match status" value="1"/>
</dbReference>
<dbReference type="STRING" id="89524.SAMN05444370_11196"/>
<keyword evidence="3" id="KW-1185">Reference proteome</keyword>
<accession>A0A1H4DX71</accession>
<dbReference type="InterPro" id="IPR010982">
    <property type="entry name" value="Lambda_DNA-bd_dom_sf"/>
</dbReference>
<feature type="domain" description="HTH cro/C1-type" evidence="1">
    <location>
        <begin position="16"/>
        <end position="70"/>
    </location>
</feature>
<evidence type="ECO:0000313" key="2">
    <source>
        <dbReference type="EMBL" id="SEA77374.1"/>
    </source>
</evidence>
<dbReference type="PROSITE" id="PS50943">
    <property type="entry name" value="HTH_CROC1"/>
    <property type="match status" value="1"/>
</dbReference>
<dbReference type="Proteomes" id="UP000198703">
    <property type="component" value="Unassembled WGS sequence"/>
</dbReference>
<dbReference type="SMART" id="SM00530">
    <property type="entry name" value="HTH_XRE"/>
    <property type="match status" value="1"/>
</dbReference>
<dbReference type="Pfam" id="PF01381">
    <property type="entry name" value="HTH_3"/>
    <property type="match status" value="1"/>
</dbReference>
<evidence type="ECO:0000313" key="3">
    <source>
        <dbReference type="Proteomes" id="UP000198703"/>
    </source>
</evidence>
<dbReference type="InterPro" id="IPR001387">
    <property type="entry name" value="Cro/C1-type_HTH"/>
</dbReference>
<dbReference type="RefSeq" id="WP_245731074.1">
    <property type="nucleotide sequence ID" value="NZ_FNQM01000011.1"/>
</dbReference>
<sequence length="130" mass="14101">MSRTPDQIDMHVAARLRLRRTMLGVSQEALAARIGVTFQQIQKYEKGQNRVGASRLYQLAAALQSPVEFFFEGLNGAAGLDADDEASKVALAMLSTPEGVQLHLAFSRISSANTRRRIVDLLAALSSEAA</sequence>
<gene>
    <name evidence="2" type="ORF">SAMN05444370_11196</name>
</gene>